<dbReference type="STRING" id="521011.Mpal_2601"/>
<dbReference type="GO" id="GO:0030246">
    <property type="term" value="F:carbohydrate binding"/>
    <property type="evidence" value="ECO:0007669"/>
    <property type="project" value="InterPro"/>
</dbReference>
<dbReference type="HOGENOM" id="CLU_978652_0_0_2"/>
<dbReference type="KEGG" id="mpl:Mpal_2601"/>
<accession>B8GF65</accession>
<dbReference type="InterPro" id="IPR008965">
    <property type="entry name" value="CBM2/CBM3_carb-bd_dom_sf"/>
</dbReference>
<organism evidence="2 3">
    <name type="scientific">Methanosphaerula palustris (strain ATCC BAA-1556 / DSM 19958 / E1-9c)</name>
    <dbReference type="NCBI Taxonomy" id="521011"/>
    <lineage>
        <taxon>Archaea</taxon>
        <taxon>Methanobacteriati</taxon>
        <taxon>Methanobacteriota</taxon>
        <taxon>Stenosarchaea group</taxon>
        <taxon>Methanomicrobia</taxon>
        <taxon>Methanomicrobiales</taxon>
        <taxon>Methanoregulaceae</taxon>
        <taxon>Methanosphaerula</taxon>
    </lineage>
</organism>
<dbReference type="EMBL" id="CP001338">
    <property type="protein sequence ID" value="ACL17871.1"/>
    <property type="molecule type" value="Genomic_DNA"/>
</dbReference>
<reference evidence="2 3" key="1">
    <citation type="journal article" date="2015" name="Genome Announc.">
        <title>Complete Genome Sequence of Methanosphaerula palustris E1-9CT, a Hydrogenotrophic Methanogen Isolated from a Minerotrophic Fen Peatland.</title>
        <authorList>
            <person name="Cadillo-Quiroz H."/>
            <person name="Browne P."/>
            <person name="Kyrpides N."/>
            <person name="Woyke T."/>
            <person name="Goodwin L."/>
            <person name="Detter C."/>
            <person name="Yavitt J.B."/>
            <person name="Zinder S.H."/>
        </authorList>
    </citation>
    <scope>NUCLEOTIDE SEQUENCE [LARGE SCALE GENOMIC DNA]</scope>
    <source>
        <strain evidence="3">ATCC BAA-1556 / DSM 19958 / E1-9c</strain>
    </source>
</reference>
<dbReference type="Pfam" id="PF00963">
    <property type="entry name" value="Cohesin"/>
    <property type="match status" value="1"/>
</dbReference>
<protein>
    <submittedName>
        <fullName evidence="2">Cellulosome anchoring protein cohesin region</fullName>
    </submittedName>
</protein>
<dbReference type="CDD" id="cd08547">
    <property type="entry name" value="Type_II_cohesin"/>
    <property type="match status" value="1"/>
</dbReference>
<proteinExistence type="predicted"/>
<name>B8GF65_METPE</name>
<dbReference type="AlphaFoldDB" id="B8GF65"/>
<feature type="domain" description="Cohesin" evidence="1">
    <location>
        <begin position="46"/>
        <end position="173"/>
    </location>
</feature>
<gene>
    <name evidence="2" type="ordered locus">Mpal_2601</name>
</gene>
<dbReference type="Proteomes" id="UP000002457">
    <property type="component" value="Chromosome"/>
</dbReference>
<evidence type="ECO:0000259" key="1">
    <source>
        <dbReference type="Pfam" id="PF00963"/>
    </source>
</evidence>
<dbReference type="SUPFAM" id="SSF49384">
    <property type="entry name" value="Carbohydrate-binding domain"/>
    <property type="match status" value="1"/>
</dbReference>
<evidence type="ECO:0000313" key="2">
    <source>
        <dbReference type="EMBL" id="ACL17871.1"/>
    </source>
</evidence>
<dbReference type="Gene3D" id="2.60.120.380">
    <property type="match status" value="1"/>
</dbReference>
<dbReference type="InterPro" id="IPR002102">
    <property type="entry name" value="Cohesin_dom"/>
</dbReference>
<evidence type="ECO:0000313" key="3">
    <source>
        <dbReference type="Proteomes" id="UP000002457"/>
    </source>
</evidence>
<keyword evidence="3" id="KW-1185">Reference proteome</keyword>
<dbReference type="Gene3D" id="2.60.40.680">
    <property type="match status" value="1"/>
</dbReference>
<dbReference type="GO" id="GO:0000272">
    <property type="term" value="P:polysaccharide catabolic process"/>
    <property type="evidence" value="ECO:0007669"/>
    <property type="project" value="InterPro"/>
</dbReference>
<sequence length="284" mass="30717" precursor="true">MLTVECRKYYILNEIVPIMKFQKTIIVLIFLTLICVSTAGASGTVKFHIPEISNAAVGDTVDATLYVDNNANPLISDIALDLNWSNGVLQYEGTTFSTGSTNLAEEYGSHIVTINMGDHTKGIATGDVALAHIKFKVLTPDNSPIEIKVVNVVDLSGNDLTGTATAVNGEVKVGTQTTTPSTTAPTYSYQTGSIDSGGWQTVNLDVTSTDRYDILGLAYSTANTFEIYVYDPSTGSIITMAKTPYFTANNLNYILTYSTLKPGRYTVIIHSTSGSGNYTFFHFY</sequence>